<dbReference type="EMBL" id="LKET01000032">
    <property type="protein sequence ID" value="KPU44111.1"/>
    <property type="molecule type" value="Genomic_DNA"/>
</dbReference>
<proteinExistence type="predicted"/>
<dbReference type="InterPro" id="IPR006675">
    <property type="entry name" value="HDIG_dom"/>
</dbReference>
<dbReference type="PANTHER" id="PTHR36442:SF1">
    <property type="entry name" value="CYCLIC-DI-AMP PHOSPHODIESTERASE PGPH"/>
    <property type="match status" value="1"/>
</dbReference>
<sequence length="711" mass="78937">MDLQKSIEKPKHTGSKLKMSLTASLTQRIAIGVALFFIIYSLVVTSIVPRQYNLSEGDIATDDIKSPMSAINEAETNKLRDEAVKKVKEAYVIDTTVRDLALQNVRDFFNKVFDIKSLQTIEDSPDKIERLKSESIITLADDDYEAAIKANLNDLKSLSNYMIENLNKILSEEISDNEEELKAKQDEFASNAKRNLKLSNELRNLAVDIGYALIKPNMIFDNKKTEEAVKEAQDSVTPVRIQKDQIIVRRGEVVTEEHLQILSSLGMLEEQNKVYVLLYIGIGILIALLEGIVIIYLFRFSPDILKDKGKLVLLSIITVLLLLITKFLSVYQVSGFIVPIAFASMLVAILIKPRLALILNSVLASLVTLMLGYNFDVFIVSLIGGSAGAIVVSRMHQRNDLITAGILVSFVNTLSILGIGLISSADIITVFKQSSLGILSGSLASIFTLGLLPFCESIFDIVTPIKLLELSNPNHPLLKKLLFEAPGTYHHSVLVGNLAEAATDAIDGNSLLARAGSYYHDIGKLKRPYFFKENQITNENPHDKITPSLSTLIITNHVKDGVELAKKYKLPTVIRDMVEQHHGTTLVKYFFVKAINDNESQSDIAENQFRYPGPKPRSKEAAVVMLADSVEAAVRAIPSPTKAKIEDVVRKIVKDKLDDGQLDESDLTLKDINNITEAFLKVLNGIYHDRIEYPDEVQGDKGGYNIESHGR</sequence>
<dbReference type="Proteomes" id="UP000050326">
    <property type="component" value="Unassembled WGS sequence"/>
</dbReference>
<dbReference type="InterPro" id="IPR006674">
    <property type="entry name" value="HD_domain"/>
</dbReference>
<evidence type="ECO:0000313" key="3">
    <source>
        <dbReference type="EMBL" id="KPU44111.1"/>
    </source>
</evidence>
<dbReference type="SMART" id="SM00471">
    <property type="entry name" value="HDc"/>
    <property type="match status" value="1"/>
</dbReference>
<feature type="transmembrane region" description="Helical" evidence="1">
    <location>
        <begin position="402"/>
        <end position="422"/>
    </location>
</feature>
<feature type="transmembrane region" description="Helical" evidence="1">
    <location>
        <begin position="274"/>
        <end position="298"/>
    </location>
</feature>
<evidence type="ECO:0000259" key="2">
    <source>
        <dbReference type="SMART" id="SM00471"/>
    </source>
</evidence>
<dbReference type="SUPFAM" id="SSF109604">
    <property type="entry name" value="HD-domain/PDEase-like"/>
    <property type="match status" value="1"/>
</dbReference>
<feature type="transmembrane region" description="Helical" evidence="1">
    <location>
        <begin position="334"/>
        <end position="351"/>
    </location>
</feature>
<accession>A0A0P8YAR6</accession>
<comment type="caution">
    <text evidence="3">The sequence shown here is derived from an EMBL/GenBank/DDBJ whole genome shotgun (WGS) entry which is preliminary data.</text>
</comment>
<dbReference type="Pfam" id="PF01966">
    <property type="entry name" value="HD"/>
    <property type="match status" value="1"/>
</dbReference>
<dbReference type="RefSeq" id="WP_054875309.1">
    <property type="nucleotide sequence ID" value="NZ_LKET01000032.1"/>
</dbReference>
<feature type="transmembrane region" description="Helical" evidence="1">
    <location>
        <begin position="21"/>
        <end position="43"/>
    </location>
</feature>
<feature type="domain" description="HD/PDEase" evidence="2">
    <location>
        <begin position="484"/>
        <end position="642"/>
    </location>
</feature>
<dbReference type="InterPro" id="IPR011624">
    <property type="entry name" value="Metal-dep_PHydrolase_7TM_extra"/>
</dbReference>
<keyword evidence="1" id="KW-0472">Membrane</keyword>
<keyword evidence="1" id="KW-1133">Transmembrane helix</keyword>
<name>A0A0P8YAR6_9CLOT</name>
<evidence type="ECO:0000313" key="4">
    <source>
        <dbReference type="Proteomes" id="UP000050326"/>
    </source>
</evidence>
<reference evidence="3 4" key="1">
    <citation type="submission" date="2015-09" db="EMBL/GenBank/DDBJ databases">
        <title>Genome sequence of Oxobacter pfennigii DSM 3222.</title>
        <authorList>
            <person name="Poehlein A."/>
            <person name="Bengelsdorf F.R."/>
            <person name="Schiel-Bengelsdorf B."/>
            <person name="Duerre P."/>
            <person name="Daniel R."/>
        </authorList>
    </citation>
    <scope>NUCLEOTIDE SEQUENCE [LARGE SCALE GENOMIC DNA]</scope>
    <source>
        <strain evidence="3 4">DSM 3222</strain>
    </source>
</reference>
<dbReference type="InterPro" id="IPR003607">
    <property type="entry name" value="HD/PDEase_dom"/>
</dbReference>
<dbReference type="PANTHER" id="PTHR36442">
    <property type="entry name" value="CYCLIC-DI-AMP PHOSPHODIESTERASE PGPH"/>
    <property type="match status" value="1"/>
</dbReference>
<dbReference type="PATRIC" id="fig|36849.3.peg.2402"/>
<dbReference type="InterPro" id="IPR052722">
    <property type="entry name" value="PgpH_phosphodiesterase"/>
</dbReference>
<dbReference type="Pfam" id="PF07698">
    <property type="entry name" value="7TM-7TMR_HD"/>
    <property type="match status" value="1"/>
</dbReference>
<gene>
    <name evidence="3" type="ORF">OXPF_22780</name>
</gene>
<dbReference type="InterPro" id="IPR011621">
    <property type="entry name" value="Metal-dep_PHydrolase_7TM_intra"/>
</dbReference>
<evidence type="ECO:0000256" key="1">
    <source>
        <dbReference type="SAM" id="Phobius"/>
    </source>
</evidence>
<dbReference type="NCBIfam" id="TIGR00277">
    <property type="entry name" value="HDIG"/>
    <property type="match status" value="1"/>
</dbReference>
<dbReference type="Pfam" id="PF07697">
    <property type="entry name" value="7TMR-HDED"/>
    <property type="match status" value="1"/>
</dbReference>
<dbReference type="Gene3D" id="1.10.3210.10">
    <property type="entry name" value="Hypothetical protein af1432"/>
    <property type="match status" value="1"/>
</dbReference>
<feature type="transmembrane region" description="Helical" evidence="1">
    <location>
        <begin position="310"/>
        <end position="328"/>
    </location>
</feature>
<feature type="transmembrane region" description="Helical" evidence="1">
    <location>
        <begin position="363"/>
        <end position="390"/>
    </location>
</feature>
<dbReference type="CDD" id="cd00077">
    <property type="entry name" value="HDc"/>
    <property type="match status" value="1"/>
</dbReference>
<dbReference type="OrthoDB" id="9806952at2"/>
<protein>
    <submittedName>
        <fullName evidence="3">7TM-HD extracellular</fullName>
    </submittedName>
</protein>
<keyword evidence="4" id="KW-1185">Reference proteome</keyword>
<organism evidence="3 4">
    <name type="scientific">Oxobacter pfennigii</name>
    <dbReference type="NCBI Taxonomy" id="36849"/>
    <lineage>
        <taxon>Bacteria</taxon>
        <taxon>Bacillati</taxon>
        <taxon>Bacillota</taxon>
        <taxon>Clostridia</taxon>
        <taxon>Eubacteriales</taxon>
        <taxon>Clostridiaceae</taxon>
        <taxon>Oxobacter</taxon>
    </lineage>
</organism>
<dbReference type="AlphaFoldDB" id="A0A0P8YAR6"/>
<keyword evidence="1" id="KW-0812">Transmembrane</keyword>
<dbReference type="STRING" id="36849.OXPF_22780"/>
<feature type="transmembrane region" description="Helical" evidence="1">
    <location>
        <begin position="434"/>
        <end position="454"/>
    </location>
</feature>